<reference evidence="6 7" key="1">
    <citation type="submission" date="2022-12" db="EMBL/GenBank/DDBJ databases">
        <title>Polyphasic characterization of Geotalea uranireducens NIT-SL11 newly isolated from a complex of sewage sludge and microbially reduced graphene oxide.</title>
        <authorList>
            <person name="Xie L."/>
            <person name="Yoshida N."/>
            <person name="Meng L."/>
        </authorList>
    </citation>
    <scope>NUCLEOTIDE SEQUENCE [LARGE SCALE GENOMIC DNA]</scope>
    <source>
        <strain evidence="6 7">NIT-SL11</strain>
    </source>
</reference>
<gene>
    <name evidence="6" type="ORF">GURASL_28790</name>
</gene>
<feature type="transmembrane region" description="Helical" evidence="4">
    <location>
        <begin position="140"/>
        <end position="161"/>
    </location>
</feature>
<keyword evidence="3 4" id="KW-0472">Membrane</keyword>
<proteinExistence type="predicted"/>
<keyword evidence="1 4" id="KW-0812">Transmembrane</keyword>
<keyword evidence="2 4" id="KW-1133">Transmembrane helix</keyword>
<evidence type="ECO:0000256" key="2">
    <source>
        <dbReference type="ARBA" id="ARBA00022989"/>
    </source>
</evidence>
<dbReference type="InterPro" id="IPR036259">
    <property type="entry name" value="MFS_trans_sf"/>
</dbReference>
<name>A0ABN6VX94_9BACT</name>
<accession>A0ABN6VX94</accession>
<feature type="transmembrane region" description="Helical" evidence="4">
    <location>
        <begin position="211"/>
        <end position="232"/>
    </location>
</feature>
<keyword evidence="7" id="KW-1185">Reference proteome</keyword>
<dbReference type="PROSITE" id="PS50850">
    <property type="entry name" value="MFS"/>
    <property type="match status" value="1"/>
</dbReference>
<evidence type="ECO:0000313" key="7">
    <source>
        <dbReference type="Proteomes" id="UP001317705"/>
    </source>
</evidence>
<dbReference type="InterPro" id="IPR020846">
    <property type="entry name" value="MFS_dom"/>
</dbReference>
<dbReference type="CDD" id="cd17370">
    <property type="entry name" value="MFS_MJ1317_like"/>
    <property type="match status" value="1"/>
</dbReference>
<feature type="transmembrane region" description="Helical" evidence="4">
    <location>
        <begin position="331"/>
        <end position="352"/>
    </location>
</feature>
<dbReference type="PANTHER" id="PTHR23518">
    <property type="entry name" value="C-METHYLTRANSFERASE"/>
    <property type="match status" value="1"/>
</dbReference>
<dbReference type="RefSeq" id="WP_282003914.1">
    <property type="nucleotide sequence ID" value="NZ_AP027151.1"/>
</dbReference>
<organism evidence="6 7">
    <name type="scientific">Geotalea uraniireducens</name>
    <dbReference type="NCBI Taxonomy" id="351604"/>
    <lineage>
        <taxon>Bacteria</taxon>
        <taxon>Pseudomonadati</taxon>
        <taxon>Thermodesulfobacteriota</taxon>
        <taxon>Desulfuromonadia</taxon>
        <taxon>Geobacterales</taxon>
        <taxon>Geobacteraceae</taxon>
        <taxon>Geotalea</taxon>
    </lineage>
</organism>
<evidence type="ECO:0000256" key="4">
    <source>
        <dbReference type="SAM" id="Phobius"/>
    </source>
</evidence>
<feature type="transmembrane region" description="Helical" evidence="4">
    <location>
        <begin position="167"/>
        <end position="190"/>
    </location>
</feature>
<evidence type="ECO:0000259" key="5">
    <source>
        <dbReference type="PROSITE" id="PS50850"/>
    </source>
</evidence>
<dbReference type="EMBL" id="AP027151">
    <property type="protein sequence ID" value="BDV43956.1"/>
    <property type="molecule type" value="Genomic_DNA"/>
</dbReference>
<dbReference type="PANTHER" id="PTHR23518:SF2">
    <property type="entry name" value="MAJOR FACILITATOR SUPERFAMILY TRANSPORTER"/>
    <property type="match status" value="1"/>
</dbReference>
<protein>
    <submittedName>
        <fullName evidence="6">MFS transporter</fullName>
    </submittedName>
</protein>
<feature type="transmembrane region" description="Helical" evidence="4">
    <location>
        <begin position="359"/>
        <end position="380"/>
    </location>
</feature>
<sequence length="394" mass="41782">MFAGISLNVLVLGLVSFLTDISSEMIYPLLPLFLTRVLGAGPAFLGVIEGVAESTAALLKLFSGIVSDRVRRRKGLVLAGYSLSSIARPLVAAATSPVAVLAIRFADRVGKGLRTSPRDALIADSTDPTARGKAYGFHRAMDNGGALVGPLAATALMTLFAEDLRTVFWLAAIPGFLAVLLIVTSVRETARQQASNGSFLRYVPRGRLRRYLIVLFIFTLGNSSDAFLLLRAGELGVSPVKIPLLWAFFQAVRMLFSTPFGALSDRVGRRRLIIAGWSVYALSYAGFALATSELACWLLFAVYGLYYSMTEGVEKAFVADMVPATERGGSFGWYNFAVGVGALPASLFFGAIWQQAGRLAAFGFGAAMAALAVLLLLTMVGTSASGAGNAHSSP</sequence>
<dbReference type="Pfam" id="PF07690">
    <property type="entry name" value="MFS_1"/>
    <property type="match status" value="1"/>
</dbReference>
<evidence type="ECO:0000256" key="3">
    <source>
        <dbReference type="ARBA" id="ARBA00023136"/>
    </source>
</evidence>
<feature type="domain" description="Major facilitator superfamily (MFS) profile" evidence="5">
    <location>
        <begin position="8"/>
        <end position="384"/>
    </location>
</feature>
<feature type="transmembrane region" description="Helical" evidence="4">
    <location>
        <begin position="244"/>
        <end position="263"/>
    </location>
</feature>
<evidence type="ECO:0000256" key="1">
    <source>
        <dbReference type="ARBA" id="ARBA00022692"/>
    </source>
</evidence>
<dbReference type="Proteomes" id="UP001317705">
    <property type="component" value="Chromosome"/>
</dbReference>
<dbReference type="SUPFAM" id="SSF103473">
    <property type="entry name" value="MFS general substrate transporter"/>
    <property type="match status" value="1"/>
</dbReference>
<feature type="transmembrane region" description="Helical" evidence="4">
    <location>
        <begin position="43"/>
        <end position="66"/>
    </location>
</feature>
<feature type="transmembrane region" description="Helical" evidence="4">
    <location>
        <begin position="284"/>
        <end position="306"/>
    </location>
</feature>
<dbReference type="InterPro" id="IPR011701">
    <property type="entry name" value="MFS"/>
</dbReference>
<evidence type="ECO:0000313" key="6">
    <source>
        <dbReference type="EMBL" id="BDV43956.1"/>
    </source>
</evidence>
<dbReference type="Gene3D" id="1.20.1250.20">
    <property type="entry name" value="MFS general substrate transporter like domains"/>
    <property type="match status" value="2"/>
</dbReference>